<gene>
    <name evidence="9 10" type="primary">pheA</name>
    <name evidence="10" type="ORF">ENP47_08330</name>
</gene>
<reference evidence="10" key="1">
    <citation type="journal article" date="2020" name="mSystems">
        <title>Genome- and Community-Level Interaction Insights into Carbon Utilization and Element Cycling Functions of Hydrothermarchaeota in Hydrothermal Sediment.</title>
        <authorList>
            <person name="Zhou Z."/>
            <person name="Liu Y."/>
            <person name="Xu W."/>
            <person name="Pan J."/>
            <person name="Luo Z.H."/>
            <person name="Li M."/>
        </authorList>
    </citation>
    <scope>NUCLEOTIDE SEQUENCE [LARGE SCALE GENOMIC DNA]</scope>
    <source>
        <strain evidence="10">SpSt-222</strain>
    </source>
</reference>
<evidence type="ECO:0000256" key="5">
    <source>
        <dbReference type="ARBA" id="ARBA00023222"/>
    </source>
</evidence>
<name>A0A7C1FR46_THERO</name>
<dbReference type="FunFam" id="3.40.190.10:FF:000064">
    <property type="entry name" value="Prephenate dehydratase"/>
    <property type="match status" value="1"/>
</dbReference>
<evidence type="ECO:0000256" key="9">
    <source>
        <dbReference type="RuleBase" id="RU361254"/>
    </source>
</evidence>
<feature type="site" description="Essential for prephenate dehydratase activity" evidence="8">
    <location>
        <position position="175"/>
    </location>
</feature>
<dbReference type="GO" id="GO:0005737">
    <property type="term" value="C:cytoplasm"/>
    <property type="evidence" value="ECO:0007669"/>
    <property type="project" value="TreeGrafter"/>
</dbReference>
<evidence type="ECO:0000256" key="8">
    <source>
        <dbReference type="PIRSR" id="PIRSR001500-2"/>
    </source>
</evidence>
<dbReference type="PROSITE" id="PS51671">
    <property type="entry name" value="ACT"/>
    <property type="match status" value="1"/>
</dbReference>
<keyword evidence="6 9" id="KW-0456">Lyase</keyword>
<comment type="caution">
    <text evidence="10">The sequence shown here is derived from an EMBL/GenBank/DDBJ whole genome shotgun (WGS) entry which is preliminary data.</text>
</comment>
<dbReference type="CDD" id="cd04905">
    <property type="entry name" value="ACT_CM-PDT"/>
    <property type="match status" value="1"/>
</dbReference>
<proteinExistence type="predicted"/>
<dbReference type="GO" id="GO:0009094">
    <property type="term" value="P:L-phenylalanine biosynthetic process"/>
    <property type="evidence" value="ECO:0007669"/>
    <property type="project" value="UniProtKB-UniPathway"/>
</dbReference>
<dbReference type="InterPro" id="IPR001086">
    <property type="entry name" value="Preph_deHydtase"/>
</dbReference>
<dbReference type="PIRSF" id="PIRSF001500">
    <property type="entry name" value="Chor_mut_pdt_Ppr"/>
    <property type="match status" value="1"/>
</dbReference>
<dbReference type="SUPFAM" id="SSF53850">
    <property type="entry name" value="Periplasmic binding protein-like II"/>
    <property type="match status" value="1"/>
</dbReference>
<keyword evidence="4 9" id="KW-0057">Aromatic amino acid biosynthesis</keyword>
<dbReference type="PROSITE" id="PS00858">
    <property type="entry name" value="PREPHENATE_DEHYDR_2"/>
    <property type="match status" value="1"/>
</dbReference>
<dbReference type="SUPFAM" id="SSF55021">
    <property type="entry name" value="ACT-like"/>
    <property type="match status" value="1"/>
</dbReference>
<dbReference type="UniPathway" id="UPA00121">
    <property type="reaction ID" value="UER00345"/>
</dbReference>
<evidence type="ECO:0000256" key="4">
    <source>
        <dbReference type="ARBA" id="ARBA00023141"/>
    </source>
</evidence>
<dbReference type="NCBIfam" id="NF008865">
    <property type="entry name" value="PRK11898.1"/>
    <property type="match status" value="1"/>
</dbReference>
<dbReference type="InterPro" id="IPR045865">
    <property type="entry name" value="ACT-like_dom_sf"/>
</dbReference>
<dbReference type="PANTHER" id="PTHR21022:SF19">
    <property type="entry name" value="PREPHENATE DEHYDRATASE-RELATED"/>
    <property type="match status" value="1"/>
</dbReference>
<dbReference type="Pfam" id="PF00800">
    <property type="entry name" value="PDT"/>
    <property type="match status" value="1"/>
</dbReference>
<dbReference type="GO" id="GO:0004664">
    <property type="term" value="F:prephenate dehydratase activity"/>
    <property type="evidence" value="ECO:0007669"/>
    <property type="project" value="UniProtKB-UniRule"/>
</dbReference>
<dbReference type="CDD" id="cd13633">
    <property type="entry name" value="PBP2_Sa-PDT_like"/>
    <property type="match status" value="1"/>
</dbReference>
<comment type="pathway">
    <text evidence="1 9">Amino-acid biosynthesis; L-phenylalanine biosynthesis; phenylpyruvate from prephenate: step 1/1.</text>
</comment>
<keyword evidence="5 9" id="KW-0584">Phenylalanine biosynthesis</keyword>
<evidence type="ECO:0000256" key="1">
    <source>
        <dbReference type="ARBA" id="ARBA00004741"/>
    </source>
</evidence>
<dbReference type="InterPro" id="IPR008242">
    <property type="entry name" value="Chor_mutase/pphenate_deHydtase"/>
</dbReference>
<comment type="catalytic activity">
    <reaction evidence="7 9">
        <text>prephenate + H(+) = 3-phenylpyruvate + CO2 + H2O</text>
        <dbReference type="Rhea" id="RHEA:21648"/>
        <dbReference type="ChEBI" id="CHEBI:15377"/>
        <dbReference type="ChEBI" id="CHEBI:15378"/>
        <dbReference type="ChEBI" id="CHEBI:16526"/>
        <dbReference type="ChEBI" id="CHEBI:18005"/>
        <dbReference type="ChEBI" id="CHEBI:29934"/>
        <dbReference type="EC" id="4.2.1.51"/>
    </reaction>
</comment>
<dbReference type="FunFam" id="3.30.70.260:FF:000012">
    <property type="entry name" value="Prephenate dehydratase"/>
    <property type="match status" value="1"/>
</dbReference>
<dbReference type="PROSITE" id="PS51171">
    <property type="entry name" value="PREPHENATE_DEHYDR_3"/>
    <property type="match status" value="1"/>
</dbReference>
<dbReference type="EC" id="4.2.1.51" evidence="2 9"/>
<protein>
    <recommendedName>
        <fullName evidence="2 9">Prephenate dehydratase</fullName>
        <shortName evidence="9">PDT</shortName>
        <ecNumber evidence="2 9">4.2.1.51</ecNumber>
    </recommendedName>
</protein>
<keyword evidence="3 9" id="KW-0028">Amino-acid biosynthesis</keyword>
<sequence>MRLAYLGPPGTFTEEAALRYAEREQAELIPFSSMPALVSAVETGLADRAILPIENSLEGTVSTTVDLLIHETDLKICAELILPVRHFLLAHPGTRLDEIRVVLSHPQALAQCRRFLERCLPQAEQVAALSTAAAVAEVMRGEDRSRAAIGTLRAAELYGAAVLARDIQDQKSNATRFVVLAHEDAEPTGVDRTSLCFTVKRNVPGALVEVLNELAVAQIQMTKVESRPMKSVLGEYVFLVDIEGHRKDPQIAAALQRMAEKAADLKIFGSYPRDEDGLNGSREQRW</sequence>
<dbReference type="Gene3D" id="3.40.190.10">
    <property type="entry name" value="Periplasmic binding protein-like II"/>
    <property type="match status" value="2"/>
</dbReference>
<dbReference type="InterPro" id="IPR018528">
    <property type="entry name" value="Preph_deHydtase_CS"/>
</dbReference>
<evidence type="ECO:0000313" key="10">
    <source>
        <dbReference type="EMBL" id="HEF65587.1"/>
    </source>
</evidence>
<evidence type="ECO:0000256" key="7">
    <source>
        <dbReference type="ARBA" id="ARBA00047848"/>
    </source>
</evidence>
<organism evidence="10">
    <name type="scientific">Thermomicrobium roseum</name>
    <dbReference type="NCBI Taxonomy" id="500"/>
    <lineage>
        <taxon>Bacteria</taxon>
        <taxon>Pseudomonadati</taxon>
        <taxon>Thermomicrobiota</taxon>
        <taxon>Thermomicrobia</taxon>
        <taxon>Thermomicrobiales</taxon>
        <taxon>Thermomicrobiaceae</taxon>
        <taxon>Thermomicrobium</taxon>
    </lineage>
</organism>
<evidence type="ECO:0000256" key="3">
    <source>
        <dbReference type="ARBA" id="ARBA00022605"/>
    </source>
</evidence>
<accession>A0A7C1FR46</accession>
<dbReference type="EMBL" id="DSJL01000011">
    <property type="protein sequence ID" value="HEF65587.1"/>
    <property type="molecule type" value="Genomic_DNA"/>
</dbReference>
<dbReference type="Gene3D" id="3.30.70.260">
    <property type="match status" value="1"/>
</dbReference>
<evidence type="ECO:0000256" key="2">
    <source>
        <dbReference type="ARBA" id="ARBA00013147"/>
    </source>
</evidence>
<evidence type="ECO:0000256" key="6">
    <source>
        <dbReference type="ARBA" id="ARBA00023239"/>
    </source>
</evidence>
<dbReference type="InterPro" id="IPR002912">
    <property type="entry name" value="ACT_dom"/>
</dbReference>
<dbReference type="AlphaFoldDB" id="A0A7C1FR46"/>
<dbReference type="PANTHER" id="PTHR21022">
    <property type="entry name" value="PREPHENATE DEHYDRATASE P PROTEIN"/>
    <property type="match status" value="1"/>
</dbReference>